<reference evidence="3" key="1">
    <citation type="submission" date="2016-11" db="UniProtKB">
        <authorList>
            <consortium name="WormBaseParasite"/>
        </authorList>
    </citation>
    <scope>IDENTIFICATION</scope>
</reference>
<sequence length="330" mass="37244">MHLAEAQGLGVLLKLHTVSFGVFSRSPAMSLPEPSTSQIVCAPSEVLLRILKNLDEKDVRNASATCFALQSVVAAHMSHLTRSSIYDLTLQCREEPEQPVTLGKFRFPLRKQITKRKVSLLLRNKKKKQWIREGAGPETSGRDVDDLLDETLKKFVIDGAVNFDRFTVDEKLCAKLTESFVDFRNARLTFTLCNFQISPAQLMDLFKCSSQRSLSIEFCENVDKLLSDELFLCTDALEHVNIQLRDKHTRLELSDKVLEHWASQKQLPTRIFLNQTKTNFTLSGVVKLIKALQFRSARATVTQAYSWDLGNVIASEIQQLFIPGIASTSP</sequence>
<accession>A0A1I7ZRR3</accession>
<dbReference type="AlphaFoldDB" id="A0A1I7ZRR3"/>
<dbReference type="Pfam" id="PF00646">
    <property type="entry name" value="F-box"/>
    <property type="match status" value="1"/>
</dbReference>
<name>A0A1I7ZRR3_9BILA</name>
<evidence type="ECO:0000313" key="2">
    <source>
        <dbReference type="Proteomes" id="UP000095287"/>
    </source>
</evidence>
<dbReference type="InterPro" id="IPR036047">
    <property type="entry name" value="F-box-like_dom_sf"/>
</dbReference>
<evidence type="ECO:0000259" key="1">
    <source>
        <dbReference type="PROSITE" id="PS50181"/>
    </source>
</evidence>
<organism evidence="2 3">
    <name type="scientific">Steinernema glaseri</name>
    <dbReference type="NCBI Taxonomy" id="37863"/>
    <lineage>
        <taxon>Eukaryota</taxon>
        <taxon>Metazoa</taxon>
        <taxon>Ecdysozoa</taxon>
        <taxon>Nematoda</taxon>
        <taxon>Chromadorea</taxon>
        <taxon>Rhabditida</taxon>
        <taxon>Tylenchina</taxon>
        <taxon>Panagrolaimomorpha</taxon>
        <taxon>Strongyloidoidea</taxon>
        <taxon>Steinernematidae</taxon>
        <taxon>Steinernema</taxon>
    </lineage>
</organism>
<dbReference type="CDD" id="cd09917">
    <property type="entry name" value="F-box_SF"/>
    <property type="match status" value="1"/>
</dbReference>
<evidence type="ECO:0000313" key="3">
    <source>
        <dbReference type="WBParaSite" id="L893_g29139.t1"/>
    </source>
</evidence>
<dbReference type="WBParaSite" id="L893_g29139.t1">
    <property type="protein sequence ID" value="L893_g29139.t1"/>
    <property type="gene ID" value="L893_g29139"/>
</dbReference>
<feature type="domain" description="F-box" evidence="1">
    <location>
        <begin position="36"/>
        <end position="84"/>
    </location>
</feature>
<proteinExistence type="predicted"/>
<dbReference type="PROSITE" id="PS50181">
    <property type="entry name" value="FBOX"/>
    <property type="match status" value="1"/>
</dbReference>
<dbReference type="SUPFAM" id="SSF81383">
    <property type="entry name" value="F-box domain"/>
    <property type="match status" value="1"/>
</dbReference>
<keyword evidence="2" id="KW-1185">Reference proteome</keyword>
<dbReference type="InterPro" id="IPR001810">
    <property type="entry name" value="F-box_dom"/>
</dbReference>
<protein>
    <submittedName>
        <fullName evidence="3">F-box domain-containing protein</fullName>
    </submittedName>
</protein>
<dbReference type="Proteomes" id="UP000095287">
    <property type="component" value="Unplaced"/>
</dbReference>